<evidence type="ECO:0000313" key="1">
    <source>
        <dbReference type="EMBL" id="WOZ02820.1"/>
    </source>
</evidence>
<dbReference type="EC" id="2.8.3.-" evidence="1"/>
<proteinExistence type="predicted"/>
<dbReference type="Proteomes" id="UP001303608">
    <property type="component" value="Chromosome"/>
</dbReference>
<organism evidence="1 2">
    <name type="scientific">Streptomyces violaceoruber</name>
    <dbReference type="NCBI Taxonomy" id="1935"/>
    <lineage>
        <taxon>Bacteria</taxon>
        <taxon>Bacillati</taxon>
        <taxon>Actinomycetota</taxon>
        <taxon>Actinomycetes</taxon>
        <taxon>Kitasatosporales</taxon>
        <taxon>Streptomycetaceae</taxon>
        <taxon>Streptomyces</taxon>
        <taxon>Streptomyces violaceoruber group</taxon>
    </lineage>
</organism>
<gene>
    <name evidence="1" type="ORF">R2E43_37315</name>
</gene>
<reference evidence="1" key="1">
    <citation type="submission" date="2023-10" db="EMBL/GenBank/DDBJ databases">
        <title>The genome sequence of Streptomyces violaceoruber CGMCC 4.1801.</title>
        <authorList>
            <person name="Mo P."/>
        </authorList>
    </citation>
    <scope>NUCLEOTIDE SEQUENCE</scope>
    <source>
        <strain evidence="1">CGMCC 4.1801</strain>
    </source>
</reference>
<dbReference type="EMBL" id="CP137734">
    <property type="protein sequence ID" value="WOZ02820.1"/>
    <property type="molecule type" value="Genomic_DNA"/>
</dbReference>
<name>A0ACD4WZ08_STRVN</name>
<accession>A0ACD4WZ08</accession>
<evidence type="ECO:0000313" key="2">
    <source>
        <dbReference type="Proteomes" id="UP001303608"/>
    </source>
</evidence>
<keyword evidence="1" id="KW-0808">Transferase</keyword>
<sequence>MASRDKPGVLAGYRVLDCSIAMAGPFAAQRLGDLGADVVKVEPVTGEWQRHAAAGGAGGNRINVSFLSLNRNKRSLAVDLKDPAGKEVLRRLVTTADVFLQNYRPGVADRLGVDYASLAAINPSLVYVSISGYGEDGPYARRPGQDLLLQAMSGAMLSSGRAGEAPRAAGQYLVDAVTASTAFEGVLAALLHRERTGEGQLVTVNMLDAVTTLQMQELSVHTVGGLPQTRSAEPHAHVYIRSPYGAFQTSDGYLVLAFPQLKRLGEILGEDTFLAMEDEEHGWTHRDEIFARTAARLLTRPSRHWLDAFAAAGIWAGPVYGYADLVQDPQIRHNGTFVTYEHPTEGSVTVPGFPYKFSATPPRIDRGAPLVGEHTREVLSEAGLAEGEIEELLAAGAVTETAS</sequence>
<protein>
    <submittedName>
        <fullName evidence="1">CoA transferase</fullName>
        <ecNumber evidence="1">2.8.3.-</ecNumber>
    </submittedName>
</protein>
<keyword evidence="2" id="KW-1185">Reference proteome</keyword>